<proteinExistence type="predicted"/>
<dbReference type="OrthoDB" id="410198at2759"/>
<dbReference type="PANTHER" id="PTHR42791:SF14">
    <property type="entry name" value="N-ACETYLTRANSFERASE DOMAIN-CONTAINING PROTEIN"/>
    <property type="match status" value="1"/>
</dbReference>
<comment type="caution">
    <text evidence="2">The sequence shown here is derived from an EMBL/GenBank/DDBJ whole genome shotgun (WGS) entry which is preliminary data.</text>
</comment>
<keyword evidence="3" id="KW-1185">Reference proteome</keyword>
<organism evidence="2 3">
    <name type="scientific">Ascochyta lentis</name>
    <dbReference type="NCBI Taxonomy" id="205686"/>
    <lineage>
        <taxon>Eukaryota</taxon>
        <taxon>Fungi</taxon>
        <taxon>Dikarya</taxon>
        <taxon>Ascomycota</taxon>
        <taxon>Pezizomycotina</taxon>
        <taxon>Dothideomycetes</taxon>
        <taxon>Pleosporomycetidae</taxon>
        <taxon>Pleosporales</taxon>
        <taxon>Pleosporineae</taxon>
        <taxon>Didymellaceae</taxon>
        <taxon>Ascochyta</taxon>
    </lineage>
</organism>
<accession>A0A8H7MIS0</accession>
<protein>
    <recommendedName>
        <fullName evidence="1">N-acetyltransferase domain-containing protein</fullName>
    </recommendedName>
</protein>
<feature type="domain" description="N-acetyltransferase" evidence="1">
    <location>
        <begin position="64"/>
        <end position="201"/>
    </location>
</feature>
<dbReference type="InterPro" id="IPR016181">
    <property type="entry name" value="Acyl_CoA_acyltransferase"/>
</dbReference>
<dbReference type="PANTHER" id="PTHR42791">
    <property type="entry name" value="GNAT FAMILY ACETYLTRANSFERASE"/>
    <property type="match status" value="1"/>
</dbReference>
<sequence length="210" mass="23165">MPILIHPVSDTELHRATTIETAAYASNALNPILFPGPFPPDSHQQRVDQLISLRRDDPTATYTQAIDTASGRMIAFAKWHIYSTPEESRVPSRKMEFGTGTNAEACNLFFGSMAKRKEGIVGSRPHVYLHMLHTDPAHQRHGAGSALMAHIKQKADALDLPIYLESSADAHGLYLQQGFKDVEILILDFSGVGAVERYEQPLMMRGAVGD</sequence>
<dbReference type="CDD" id="cd04301">
    <property type="entry name" value="NAT_SF"/>
    <property type="match status" value="1"/>
</dbReference>
<evidence type="ECO:0000259" key="1">
    <source>
        <dbReference type="PROSITE" id="PS51186"/>
    </source>
</evidence>
<dbReference type="Gene3D" id="3.40.630.30">
    <property type="match status" value="1"/>
</dbReference>
<dbReference type="PROSITE" id="PS51186">
    <property type="entry name" value="GNAT"/>
    <property type="match status" value="1"/>
</dbReference>
<reference evidence="2" key="1">
    <citation type="submission" date="2018-12" db="EMBL/GenBank/DDBJ databases">
        <authorList>
            <person name="Syme R.A."/>
            <person name="Farfan-Caceres L."/>
            <person name="Lichtenzveig J."/>
        </authorList>
    </citation>
    <scope>NUCLEOTIDE SEQUENCE</scope>
    <source>
        <strain evidence="2">Al4</strain>
    </source>
</reference>
<evidence type="ECO:0000313" key="3">
    <source>
        <dbReference type="Proteomes" id="UP000651452"/>
    </source>
</evidence>
<dbReference type="AlphaFoldDB" id="A0A8H7MIS0"/>
<evidence type="ECO:0000313" key="2">
    <source>
        <dbReference type="EMBL" id="KAF9694897.1"/>
    </source>
</evidence>
<name>A0A8H7MIS0_9PLEO</name>
<dbReference type="SUPFAM" id="SSF55729">
    <property type="entry name" value="Acyl-CoA N-acyltransferases (Nat)"/>
    <property type="match status" value="1"/>
</dbReference>
<dbReference type="Proteomes" id="UP000651452">
    <property type="component" value="Unassembled WGS sequence"/>
</dbReference>
<dbReference type="EMBL" id="RZGK01000012">
    <property type="protein sequence ID" value="KAF9694897.1"/>
    <property type="molecule type" value="Genomic_DNA"/>
</dbReference>
<dbReference type="InterPro" id="IPR052523">
    <property type="entry name" value="Trichothecene_AcTrans"/>
</dbReference>
<dbReference type="InterPro" id="IPR000182">
    <property type="entry name" value="GNAT_dom"/>
</dbReference>
<dbReference type="GO" id="GO:0016747">
    <property type="term" value="F:acyltransferase activity, transferring groups other than amino-acyl groups"/>
    <property type="evidence" value="ECO:0007669"/>
    <property type="project" value="InterPro"/>
</dbReference>
<gene>
    <name evidence="2" type="ORF">EKO04_007168</name>
</gene>
<reference evidence="2" key="2">
    <citation type="submission" date="2020-09" db="EMBL/GenBank/DDBJ databases">
        <title>Reference genome assembly for Australian Ascochyta lentis isolate Al4.</title>
        <authorList>
            <person name="Lee R.C."/>
            <person name="Farfan-Caceres L.M."/>
            <person name="Debler J.W."/>
            <person name="Williams A.H."/>
            <person name="Henares B.M."/>
        </authorList>
    </citation>
    <scope>NUCLEOTIDE SEQUENCE</scope>
    <source>
        <strain evidence="2">Al4</strain>
    </source>
</reference>
<dbReference type="Pfam" id="PF00583">
    <property type="entry name" value="Acetyltransf_1"/>
    <property type="match status" value="1"/>
</dbReference>